<keyword evidence="2" id="KW-1185">Reference proteome</keyword>
<evidence type="ECO:0000313" key="2">
    <source>
        <dbReference type="Proteomes" id="UP001058016"/>
    </source>
</evidence>
<evidence type="ECO:0000313" key="1">
    <source>
        <dbReference type="EMBL" id="UUF05218.1"/>
    </source>
</evidence>
<name>A0ABY5JF01_9FIRM</name>
<dbReference type="PANTHER" id="PTHR48098:SF1">
    <property type="entry name" value="DIACYLGLYCEROL ACYLTRANSFERASE_MYCOLYLTRANSFERASE AG85A"/>
    <property type="match status" value="1"/>
</dbReference>
<gene>
    <name evidence="1" type="ORF">J0J69_08955</name>
</gene>
<dbReference type="Gene3D" id="3.40.50.1820">
    <property type="entry name" value="alpha/beta hydrolase"/>
    <property type="match status" value="1"/>
</dbReference>
<dbReference type="EMBL" id="CP071249">
    <property type="protein sequence ID" value="UUF05218.1"/>
    <property type="molecule type" value="Genomic_DNA"/>
</dbReference>
<dbReference type="InterPro" id="IPR029058">
    <property type="entry name" value="AB_hydrolase_fold"/>
</dbReference>
<dbReference type="SUPFAM" id="SSF53474">
    <property type="entry name" value="alpha/beta-Hydrolases"/>
    <property type="match status" value="1"/>
</dbReference>
<organism evidence="1 2">
    <name type="scientific">Turicibacter bilis</name>
    <dbReference type="NCBI Taxonomy" id="2735723"/>
    <lineage>
        <taxon>Bacteria</taxon>
        <taxon>Bacillati</taxon>
        <taxon>Bacillota</taxon>
        <taxon>Erysipelotrichia</taxon>
        <taxon>Erysipelotrichales</taxon>
        <taxon>Turicibacteraceae</taxon>
        <taxon>Turicibacter</taxon>
    </lineage>
</organism>
<dbReference type="InterPro" id="IPR050583">
    <property type="entry name" value="Mycobacterial_A85_antigen"/>
</dbReference>
<reference evidence="1 2" key="1">
    <citation type="submission" date="2021-03" db="EMBL/GenBank/DDBJ databases">
        <title>Comparative Genomics and Metabolomics in the genus Turicibacter.</title>
        <authorList>
            <person name="Maki J."/>
            <person name="Looft T."/>
        </authorList>
    </citation>
    <scope>NUCLEOTIDE SEQUENCE [LARGE SCALE GENOMIC DNA]</scope>
    <source>
        <strain evidence="1 2">MMM721</strain>
    </source>
</reference>
<dbReference type="InterPro" id="IPR000801">
    <property type="entry name" value="Esterase-like"/>
</dbReference>
<sequence length="256" mass="29608">MAIVEVNFHSTCLNRMVTYKAIIPTEHPIKNQPFKTLYLLHGFTDNHTQWLMGSRIALLAEQARLAVIMPAGENSFYVDDERRGHLYGEFIGRELVEQTREMFHLSTKREDTFIAGLSMGGYGAVRNGLKYHETFSHIAGLSSAFILDRALNSTPHAESILERRSYFESIFGNLDELIGSDKDYKALIQKLKNEAVDIPQLYLACGTEDFLIEQNRDYRDFLKQEAIEFTYVESPGIHDWKFWDTYIEKVIEWLPL</sequence>
<accession>A0ABY5JF01</accession>
<dbReference type="Pfam" id="PF00756">
    <property type="entry name" value="Esterase"/>
    <property type="match status" value="1"/>
</dbReference>
<proteinExistence type="predicted"/>
<dbReference type="PANTHER" id="PTHR48098">
    <property type="entry name" value="ENTEROCHELIN ESTERASE-RELATED"/>
    <property type="match status" value="1"/>
</dbReference>
<dbReference type="Proteomes" id="UP001058016">
    <property type="component" value="Chromosome"/>
</dbReference>
<protein>
    <submittedName>
        <fullName evidence="1">Acetylesterase</fullName>
    </submittedName>
</protein>
<dbReference type="RefSeq" id="WP_055304549.1">
    <property type="nucleotide sequence ID" value="NZ_CP071249.1"/>
</dbReference>